<evidence type="ECO:0000313" key="3">
    <source>
        <dbReference type="EMBL" id="OTF96951.1"/>
    </source>
</evidence>
<gene>
    <name evidence="3" type="ORF">HannXRQ_Chr14g0429161</name>
    <name evidence="2" type="ORF">HanXRQr2_Chr06g0255171</name>
</gene>
<accession>A0A251SEG9</accession>
<evidence type="ECO:0000313" key="4">
    <source>
        <dbReference type="Proteomes" id="UP000215914"/>
    </source>
</evidence>
<sequence length="153" mass="16825">MVIGDSDRWFVSRTSGLCLDPAAFGFIRQVHRFAEDDDDFRHESEGDGGGSARRQEVRFEFGLHRKQASQPGSVESTRLNRVNSVRVQVKQSTAGQVVNGSVNGTDGSGQLMKRVRSTRSNLVNSLSQLGQLSRSTQLTRSTQSTSSAFDTRC</sequence>
<dbReference type="EMBL" id="MNCJ02000321">
    <property type="protein sequence ID" value="KAF5802055.1"/>
    <property type="molecule type" value="Genomic_DNA"/>
</dbReference>
<keyword evidence="4" id="KW-1185">Reference proteome</keyword>
<dbReference type="Proteomes" id="UP000215914">
    <property type="component" value="Chromosome 14"/>
</dbReference>
<dbReference type="Gramene" id="mRNA:HanXRQr2_Chr06g0255171">
    <property type="protein sequence ID" value="mRNA:HanXRQr2_Chr06g0255171"/>
    <property type="gene ID" value="HanXRQr2_Chr06g0255171"/>
</dbReference>
<feature type="region of interest" description="Disordered" evidence="1">
    <location>
        <begin position="134"/>
        <end position="153"/>
    </location>
</feature>
<feature type="compositionally biased region" description="Low complexity" evidence="1">
    <location>
        <begin position="134"/>
        <end position="147"/>
    </location>
</feature>
<evidence type="ECO:0000256" key="1">
    <source>
        <dbReference type="SAM" id="MobiDB-lite"/>
    </source>
</evidence>
<dbReference type="EMBL" id="CM007903">
    <property type="protein sequence ID" value="OTF96951.1"/>
    <property type="molecule type" value="Genomic_DNA"/>
</dbReference>
<dbReference type="InParanoid" id="A0A251SEG9"/>
<reference evidence="3" key="2">
    <citation type="submission" date="2017-02" db="EMBL/GenBank/DDBJ databases">
        <title>Sunflower complete genome.</title>
        <authorList>
            <person name="Langlade N."/>
            <person name="Munos S."/>
        </authorList>
    </citation>
    <scope>NUCLEOTIDE SEQUENCE [LARGE SCALE GENOMIC DNA]</scope>
    <source>
        <tissue evidence="3">Leaves</tissue>
    </source>
</reference>
<reference evidence="2 4" key="1">
    <citation type="journal article" date="2017" name="Nature">
        <title>The sunflower genome provides insights into oil metabolism, flowering and Asterid evolution.</title>
        <authorList>
            <person name="Badouin H."/>
            <person name="Gouzy J."/>
            <person name="Grassa C.J."/>
            <person name="Murat F."/>
            <person name="Staton S.E."/>
            <person name="Cottret L."/>
            <person name="Lelandais-Briere C."/>
            <person name="Owens G.L."/>
            <person name="Carrere S."/>
            <person name="Mayjonade B."/>
            <person name="Legrand L."/>
            <person name="Gill N."/>
            <person name="Kane N.C."/>
            <person name="Bowers J.E."/>
            <person name="Hubner S."/>
            <person name="Bellec A."/>
            <person name="Berard A."/>
            <person name="Berges H."/>
            <person name="Blanchet N."/>
            <person name="Boniface M.C."/>
            <person name="Brunel D."/>
            <person name="Catrice O."/>
            <person name="Chaidir N."/>
            <person name="Claudel C."/>
            <person name="Donnadieu C."/>
            <person name="Faraut T."/>
            <person name="Fievet G."/>
            <person name="Helmstetter N."/>
            <person name="King M."/>
            <person name="Knapp S.J."/>
            <person name="Lai Z."/>
            <person name="Le Paslier M.C."/>
            <person name="Lippi Y."/>
            <person name="Lorenzon L."/>
            <person name="Mandel J.R."/>
            <person name="Marage G."/>
            <person name="Marchand G."/>
            <person name="Marquand E."/>
            <person name="Bret-Mestries E."/>
            <person name="Morien E."/>
            <person name="Nambeesan S."/>
            <person name="Nguyen T."/>
            <person name="Pegot-Espagnet P."/>
            <person name="Pouilly N."/>
            <person name="Raftis F."/>
            <person name="Sallet E."/>
            <person name="Schiex T."/>
            <person name="Thomas J."/>
            <person name="Vandecasteele C."/>
            <person name="Vares D."/>
            <person name="Vear F."/>
            <person name="Vautrin S."/>
            <person name="Crespi M."/>
            <person name="Mangin B."/>
            <person name="Burke J.M."/>
            <person name="Salse J."/>
            <person name="Munos S."/>
            <person name="Vincourt P."/>
            <person name="Rieseberg L.H."/>
            <person name="Langlade N.B."/>
        </authorList>
    </citation>
    <scope>NUCLEOTIDE SEQUENCE [LARGE SCALE GENOMIC DNA]</scope>
    <source>
        <strain evidence="4">cv. SF193</strain>
        <tissue evidence="2">Leaves</tissue>
    </source>
</reference>
<protein>
    <submittedName>
        <fullName evidence="3">Uncharacterized protein</fullName>
    </submittedName>
</protein>
<evidence type="ECO:0000313" key="2">
    <source>
        <dbReference type="EMBL" id="KAF5802055.1"/>
    </source>
</evidence>
<proteinExistence type="predicted"/>
<name>A0A251SEG9_HELAN</name>
<organism evidence="3 4">
    <name type="scientific">Helianthus annuus</name>
    <name type="common">Common sunflower</name>
    <dbReference type="NCBI Taxonomy" id="4232"/>
    <lineage>
        <taxon>Eukaryota</taxon>
        <taxon>Viridiplantae</taxon>
        <taxon>Streptophyta</taxon>
        <taxon>Embryophyta</taxon>
        <taxon>Tracheophyta</taxon>
        <taxon>Spermatophyta</taxon>
        <taxon>Magnoliopsida</taxon>
        <taxon>eudicotyledons</taxon>
        <taxon>Gunneridae</taxon>
        <taxon>Pentapetalae</taxon>
        <taxon>asterids</taxon>
        <taxon>campanulids</taxon>
        <taxon>Asterales</taxon>
        <taxon>Asteraceae</taxon>
        <taxon>Asteroideae</taxon>
        <taxon>Heliantheae alliance</taxon>
        <taxon>Heliantheae</taxon>
        <taxon>Helianthus</taxon>
    </lineage>
</organism>
<dbReference type="AlphaFoldDB" id="A0A251SEG9"/>
<reference evidence="2" key="3">
    <citation type="submission" date="2020-06" db="EMBL/GenBank/DDBJ databases">
        <title>Helianthus annuus Genome sequencing and assembly Release 2.</title>
        <authorList>
            <person name="Gouzy J."/>
            <person name="Langlade N."/>
            <person name="Munos S."/>
        </authorList>
    </citation>
    <scope>NUCLEOTIDE SEQUENCE</scope>
    <source>
        <tissue evidence="2">Leaves</tissue>
    </source>
</reference>